<evidence type="ECO:0000313" key="2">
    <source>
        <dbReference type="EMBL" id="TFK98895.1"/>
    </source>
</evidence>
<gene>
    <name evidence="2" type="ORF">BDV98DRAFT_571925</name>
</gene>
<proteinExistence type="predicted"/>
<feature type="compositionally biased region" description="Basic and acidic residues" evidence="1">
    <location>
        <begin position="21"/>
        <end position="35"/>
    </location>
</feature>
<name>A0A5C3QA06_9AGAR</name>
<reference evidence="2 3" key="1">
    <citation type="journal article" date="2019" name="Nat. Ecol. Evol.">
        <title>Megaphylogeny resolves global patterns of mushroom evolution.</title>
        <authorList>
            <person name="Varga T."/>
            <person name="Krizsan K."/>
            <person name="Foldi C."/>
            <person name="Dima B."/>
            <person name="Sanchez-Garcia M."/>
            <person name="Sanchez-Ramirez S."/>
            <person name="Szollosi G.J."/>
            <person name="Szarkandi J.G."/>
            <person name="Papp V."/>
            <person name="Albert L."/>
            <person name="Andreopoulos W."/>
            <person name="Angelini C."/>
            <person name="Antonin V."/>
            <person name="Barry K.W."/>
            <person name="Bougher N.L."/>
            <person name="Buchanan P."/>
            <person name="Buyck B."/>
            <person name="Bense V."/>
            <person name="Catcheside P."/>
            <person name="Chovatia M."/>
            <person name="Cooper J."/>
            <person name="Damon W."/>
            <person name="Desjardin D."/>
            <person name="Finy P."/>
            <person name="Geml J."/>
            <person name="Haridas S."/>
            <person name="Hughes K."/>
            <person name="Justo A."/>
            <person name="Karasinski D."/>
            <person name="Kautmanova I."/>
            <person name="Kiss B."/>
            <person name="Kocsube S."/>
            <person name="Kotiranta H."/>
            <person name="LaButti K.M."/>
            <person name="Lechner B.E."/>
            <person name="Liimatainen K."/>
            <person name="Lipzen A."/>
            <person name="Lukacs Z."/>
            <person name="Mihaltcheva S."/>
            <person name="Morgado L.N."/>
            <person name="Niskanen T."/>
            <person name="Noordeloos M.E."/>
            <person name="Ohm R.A."/>
            <person name="Ortiz-Santana B."/>
            <person name="Ovrebo C."/>
            <person name="Racz N."/>
            <person name="Riley R."/>
            <person name="Savchenko A."/>
            <person name="Shiryaev A."/>
            <person name="Soop K."/>
            <person name="Spirin V."/>
            <person name="Szebenyi C."/>
            <person name="Tomsovsky M."/>
            <person name="Tulloss R.E."/>
            <person name="Uehling J."/>
            <person name="Grigoriev I.V."/>
            <person name="Vagvolgyi C."/>
            <person name="Papp T."/>
            <person name="Martin F.M."/>
            <person name="Miettinen O."/>
            <person name="Hibbett D.S."/>
            <person name="Nagy L.G."/>
        </authorList>
    </citation>
    <scope>NUCLEOTIDE SEQUENCE [LARGE SCALE GENOMIC DNA]</scope>
    <source>
        <strain evidence="2 3">CBS 309.79</strain>
    </source>
</reference>
<feature type="compositionally biased region" description="Acidic residues" evidence="1">
    <location>
        <begin position="1"/>
        <end position="10"/>
    </location>
</feature>
<dbReference type="Proteomes" id="UP000305067">
    <property type="component" value="Unassembled WGS sequence"/>
</dbReference>
<dbReference type="EMBL" id="ML178836">
    <property type="protein sequence ID" value="TFK98895.1"/>
    <property type="molecule type" value="Genomic_DNA"/>
</dbReference>
<evidence type="ECO:0000256" key="1">
    <source>
        <dbReference type="SAM" id="MobiDB-lite"/>
    </source>
</evidence>
<organism evidence="2 3">
    <name type="scientific">Pterulicium gracile</name>
    <dbReference type="NCBI Taxonomy" id="1884261"/>
    <lineage>
        <taxon>Eukaryota</taxon>
        <taxon>Fungi</taxon>
        <taxon>Dikarya</taxon>
        <taxon>Basidiomycota</taxon>
        <taxon>Agaricomycotina</taxon>
        <taxon>Agaricomycetes</taxon>
        <taxon>Agaricomycetidae</taxon>
        <taxon>Agaricales</taxon>
        <taxon>Pleurotineae</taxon>
        <taxon>Pterulaceae</taxon>
        <taxon>Pterulicium</taxon>
    </lineage>
</organism>
<feature type="region of interest" description="Disordered" evidence="1">
    <location>
        <begin position="152"/>
        <end position="202"/>
    </location>
</feature>
<sequence>MVAAMLEEETSVTSGVSGRFGDLDLREDGDVDGNRQKGRAGSEVRLGPSLSSKRRSWAVPQGPAMDEREGRAEQFGNAEDLSVPSAEKLRRRIFRLSLAAIEAHHRTISVQASRDLADGITGTPAYMAEGSALAASSLSAGILAGLAAPWKRHRNQHDEHAKEEHSHHPHLNTSLLSQHPKAEASLSPTEPNHLCQQQQHHLPHSKTLLPDQHMEEYITSLIAAHDEELTLRRGEIFW</sequence>
<accession>A0A5C3QA06</accession>
<feature type="compositionally biased region" description="Basic and acidic residues" evidence="1">
    <location>
        <begin position="156"/>
        <end position="166"/>
    </location>
</feature>
<evidence type="ECO:0000313" key="3">
    <source>
        <dbReference type="Proteomes" id="UP000305067"/>
    </source>
</evidence>
<dbReference type="AlphaFoldDB" id="A0A5C3QA06"/>
<feature type="region of interest" description="Disordered" evidence="1">
    <location>
        <begin position="1"/>
        <end position="79"/>
    </location>
</feature>
<keyword evidence="3" id="KW-1185">Reference proteome</keyword>
<protein>
    <submittedName>
        <fullName evidence="2">Uncharacterized protein</fullName>
    </submittedName>
</protein>